<keyword evidence="5 6" id="KW-0472">Membrane</keyword>
<protein>
    <submittedName>
        <fullName evidence="8">PLD nuclease N-terminal domain-containing protein</fullName>
    </submittedName>
</protein>
<evidence type="ECO:0000259" key="7">
    <source>
        <dbReference type="Pfam" id="PF13396"/>
    </source>
</evidence>
<sequence>MPTNFLWIGALAILLLLDLWALNSVWRSSRSSANKALWTAMIVLLPLVGLVIWGAAGPRGVTKGPSSPEHSKG</sequence>
<dbReference type="Proteomes" id="UP000634530">
    <property type="component" value="Chromosome"/>
</dbReference>
<organism evidence="8 9">
    <name type="scientific">Pseudomonas vanderleydeniana</name>
    <dbReference type="NCBI Taxonomy" id="2745495"/>
    <lineage>
        <taxon>Bacteria</taxon>
        <taxon>Pseudomonadati</taxon>
        <taxon>Pseudomonadota</taxon>
        <taxon>Gammaproteobacteria</taxon>
        <taxon>Pseudomonadales</taxon>
        <taxon>Pseudomonadaceae</taxon>
        <taxon>Pseudomonas</taxon>
    </lineage>
</organism>
<dbReference type="InterPro" id="IPR027379">
    <property type="entry name" value="CLS_N"/>
</dbReference>
<dbReference type="KEGG" id="pvw:HU752_020485"/>
<keyword evidence="3 6" id="KW-0812">Transmembrane</keyword>
<comment type="subcellular location">
    <subcellularLocation>
        <location evidence="1">Cell membrane</location>
        <topology evidence="1">Multi-pass membrane protein</topology>
    </subcellularLocation>
</comment>
<dbReference type="GO" id="GO:0005886">
    <property type="term" value="C:plasma membrane"/>
    <property type="evidence" value="ECO:0007669"/>
    <property type="project" value="UniProtKB-SubCell"/>
</dbReference>
<keyword evidence="4 6" id="KW-1133">Transmembrane helix</keyword>
<evidence type="ECO:0000256" key="3">
    <source>
        <dbReference type="ARBA" id="ARBA00022692"/>
    </source>
</evidence>
<keyword evidence="2" id="KW-1003">Cell membrane</keyword>
<evidence type="ECO:0000256" key="2">
    <source>
        <dbReference type="ARBA" id="ARBA00022475"/>
    </source>
</evidence>
<name>A0A9E6PHR4_9PSED</name>
<feature type="domain" description="Cardiolipin synthase N-terminal" evidence="7">
    <location>
        <begin position="17"/>
        <end position="57"/>
    </location>
</feature>
<dbReference type="EMBL" id="CP077093">
    <property type="protein sequence ID" value="QXI26318.1"/>
    <property type="molecule type" value="Genomic_DNA"/>
</dbReference>
<dbReference type="AlphaFoldDB" id="A0A9E6PHR4"/>
<evidence type="ECO:0000256" key="6">
    <source>
        <dbReference type="SAM" id="Phobius"/>
    </source>
</evidence>
<evidence type="ECO:0000256" key="5">
    <source>
        <dbReference type="ARBA" id="ARBA00023136"/>
    </source>
</evidence>
<evidence type="ECO:0000256" key="4">
    <source>
        <dbReference type="ARBA" id="ARBA00022989"/>
    </source>
</evidence>
<evidence type="ECO:0000313" key="8">
    <source>
        <dbReference type="EMBL" id="QXI26318.1"/>
    </source>
</evidence>
<proteinExistence type="predicted"/>
<gene>
    <name evidence="8" type="ORF">HU752_020485</name>
</gene>
<reference evidence="8 9" key="2">
    <citation type="journal article" date="2021" name="Microorganisms">
        <title>The Ever-Expanding Pseudomonas Genus: Description of 43 New Species and Partition of the Pseudomonas putida Group.</title>
        <authorList>
            <person name="Girard L."/>
            <person name="Lood C."/>
            <person name="Hofte M."/>
            <person name="Vandamme P."/>
            <person name="Rokni-Zadeh H."/>
            <person name="van Noort V."/>
            <person name="Lavigne R."/>
            <person name="De Mot R."/>
        </authorList>
    </citation>
    <scope>NUCLEOTIDE SEQUENCE [LARGE SCALE GENOMIC DNA]</scope>
    <source>
        <strain evidence="8 9">RW8P3</strain>
    </source>
</reference>
<dbReference type="Pfam" id="PF13396">
    <property type="entry name" value="PLDc_N"/>
    <property type="match status" value="1"/>
</dbReference>
<accession>A0A9E6PHR4</accession>
<keyword evidence="9" id="KW-1185">Reference proteome</keyword>
<dbReference type="RefSeq" id="WP_186676021.1">
    <property type="nucleotide sequence ID" value="NZ_CP077093.1"/>
</dbReference>
<evidence type="ECO:0000313" key="9">
    <source>
        <dbReference type="Proteomes" id="UP000634530"/>
    </source>
</evidence>
<evidence type="ECO:0000256" key="1">
    <source>
        <dbReference type="ARBA" id="ARBA00004651"/>
    </source>
</evidence>
<reference evidence="8 9" key="1">
    <citation type="journal article" date="2020" name="Microorganisms">
        <title>Reliable Identification of Environmental Pseudomonas Isolates Using the rpoD Gene.</title>
        <authorList>
            <consortium name="The Broad Institute Genome Sequencing Platform"/>
            <person name="Girard L."/>
            <person name="Lood C."/>
            <person name="Rokni-Zadeh H."/>
            <person name="van Noort V."/>
            <person name="Lavigne R."/>
            <person name="De Mot R."/>
        </authorList>
    </citation>
    <scope>NUCLEOTIDE SEQUENCE [LARGE SCALE GENOMIC DNA]</scope>
    <source>
        <strain evidence="8 9">RW8P3</strain>
    </source>
</reference>
<feature type="transmembrane region" description="Helical" evidence="6">
    <location>
        <begin position="37"/>
        <end position="56"/>
    </location>
</feature>